<dbReference type="Pfam" id="PF07748">
    <property type="entry name" value="Glyco_hydro_38C"/>
    <property type="match status" value="1"/>
</dbReference>
<accession>A0AAE3HF79</accession>
<dbReference type="GO" id="GO:0030246">
    <property type="term" value="F:carbohydrate binding"/>
    <property type="evidence" value="ECO:0007669"/>
    <property type="project" value="InterPro"/>
</dbReference>
<evidence type="ECO:0000313" key="7">
    <source>
        <dbReference type="Proteomes" id="UP001205748"/>
    </source>
</evidence>
<dbReference type="InterPro" id="IPR041147">
    <property type="entry name" value="GH38_C"/>
</dbReference>
<proteinExistence type="inferred from homology"/>
<dbReference type="Gene3D" id="1.20.1270.50">
    <property type="entry name" value="Glycoside hydrolase family 38, central domain"/>
    <property type="match status" value="1"/>
</dbReference>
<dbReference type="PANTHER" id="PTHR46017">
    <property type="entry name" value="ALPHA-MANNOSIDASE 2C1"/>
    <property type="match status" value="1"/>
</dbReference>
<dbReference type="EMBL" id="JANKAS010000003">
    <property type="protein sequence ID" value="MCR1898417.1"/>
    <property type="molecule type" value="Genomic_DNA"/>
</dbReference>
<feature type="domain" description="Glycoside hydrolase family 38 central" evidence="5">
    <location>
        <begin position="276"/>
        <end position="354"/>
    </location>
</feature>
<dbReference type="Pfam" id="PF01074">
    <property type="entry name" value="Glyco_hydro_38N"/>
    <property type="match status" value="1"/>
</dbReference>
<comment type="caution">
    <text evidence="6">The sequence shown here is derived from an EMBL/GenBank/DDBJ whole genome shotgun (WGS) entry which is preliminary data.</text>
</comment>
<keyword evidence="3" id="KW-0378">Hydrolase</keyword>
<comment type="similarity">
    <text evidence="1">Belongs to the glycosyl hydrolase 38 family.</text>
</comment>
<name>A0AAE3HF79_9FIRM</name>
<evidence type="ECO:0000256" key="4">
    <source>
        <dbReference type="ARBA" id="ARBA00023295"/>
    </source>
</evidence>
<dbReference type="Pfam" id="PF09261">
    <property type="entry name" value="Alpha-mann_mid"/>
    <property type="match status" value="1"/>
</dbReference>
<keyword evidence="7" id="KW-1185">Reference proteome</keyword>
<dbReference type="InterPro" id="IPR011013">
    <property type="entry name" value="Gal_mutarotase_sf_dom"/>
</dbReference>
<dbReference type="SMART" id="SM00872">
    <property type="entry name" value="Alpha-mann_mid"/>
    <property type="match status" value="1"/>
</dbReference>
<reference evidence="6" key="1">
    <citation type="submission" date="2022-07" db="EMBL/GenBank/DDBJ databases">
        <title>Enhanced cultured diversity of the mouse gut microbiota enables custom-made synthetic communities.</title>
        <authorList>
            <person name="Afrizal A."/>
        </authorList>
    </citation>
    <scope>NUCLEOTIDE SEQUENCE</scope>
    <source>
        <strain evidence="6">DSM 28593</strain>
    </source>
</reference>
<dbReference type="InterPro" id="IPR011682">
    <property type="entry name" value="Glyco_hydro_38_C"/>
</dbReference>
<evidence type="ECO:0000256" key="1">
    <source>
        <dbReference type="ARBA" id="ARBA00009792"/>
    </source>
</evidence>
<dbReference type="InterPro" id="IPR011330">
    <property type="entry name" value="Glyco_hydro/deAcase_b/a-brl"/>
</dbReference>
<dbReference type="RefSeq" id="WP_257529886.1">
    <property type="nucleotide sequence ID" value="NZ_JANKAS010000003.1"/>
</dbReference>
<dbReference type="Pfam" id="PF17677">
    <property type="entry name" value="Glyco_hydro38C2"/>
    <property type="match status" value="1"/>
</dbReference>
<dbReference type="InterPro" id="IPR015341">
    <property type="entry name" value="Glyco_hydro_38_cen"/>
</dbReference>
<keyword evidence="2" id="KW-0479">Metal-binding</keyword>
<dbReference type="GO" id="GO:0006013">
    <property type="term" value="P:mannose metabolic process"/>
    <property type="evidence" value="ECO:0007669"/>
    <property type="project" value="InterPro"/>
</dbReference>
<protein>
    <recommendedName>
        <fullName evidence="5">Glycoside hydrolase family 38 central domain-containing protein</fullName>
    </recommendedName>
</protein>
<gene>
    <name evidence="6" type="ORF">NSA47_05360</name>
</gene>
<sequence length="890" mass="103743">MKKLKVGIIPHTHWDREWYFTSSKSMIYSLHDFDEIIDHLEQDQEFKCFILDGQTSIIEDYISMRPSMEERIKKLIRENRIATGPWYTQPDTLVVSGESLVRNLLYGTRKAKELGKCMEIGYLPDSFGMSEQMPQIYRGFGLKYAAFRRGIADGLVKKGEFYWSSPNGDEVFVHNIYAYGSFGYPPEKPEDLKKYLMESIENLKEKYAAGFILLFNGEDQKPIRKNLPKLIKTAREVLPNIDVEMMSLEEAMAEIEKSGIDFERYQGEFTFGQYSRTHKSIFSTRADLKIMNNRIENYLQNIAEPVSSLAYMLGCKYEERVFEKIWKLMLDNSAHDSIGMCNSDDTNRDVQHRFIEANHLSRALTELKLREISTKIPVKDHFQFQVYNLLPYERGGLLETQLFLPFREVEIYDEEGNRYPSEVVDIKNVTDSILKKSIREIGVDNDSHTSWHKEIQNIFEAKMLIDIEKLQPFSYKTLYIRKKEKMQESLVQQNNCIENEYLSISINNDGRIDIYDKKRQKNYIDAIYFEDDGDEGDSYDYSEPTHNQYLRNVRVKSIDNTSNTLKSTLYIILEMPLPYNLKERDQGKTSVCNRIALNLSLVKNNPNVEIDITVLNRAIEHRLRMVVNTDIYAKYSYADEQFGTIKRKVYLKEVEFWKEEGWNEKPRTIEPMQSFVGIAKENSALQVITDSVREYQIIGEKFNKIAMTILRSTPYLGKEELNDRPGRESGTKAPTPDAELMHKEIHAKYHMAYHDQYQAYDFAKNAKEILTPIISYQGAQFKNNTTYFILTNPRDKDLPSDYSAFEIKGDVVLSTVKKAEDKEELVIRFYNPHRSLSKNALFAGTSGSLYQSTLDERIISTIKDRKIKVGTCEVKSIIYLQHPNDIETKR</sequence>
<dbReference type="PANTHER" id="PTHR46017:SF2">
    <property type="entry name" value="MANNOSYLGLYCERATE HYDROLASE"/>
    <property type="match status" value="1"/>
</dbReference>
<evidence type="ECO:0000259" key="5">
    <source>
        <dbReference type="SMART" id="SM00872"/>
    </source>
</evidence>
<dbReference type="Proteomes" id="UP001205748">
    <property type="component" value="Unassembled WGS sequence"/>
</dbReference>
<dbReference type="Gene3D" id="3.20.110.10">
    <property type="entry name" value="Glycoside hydrolase 38, N terminal domain"/>
    <property type="match status" value="1"/>
</dbReference>
<dbReference type="GO" id="GO:0046872">
    <property type="term" value="F:metal ion binding"/>
    <property type="evidence" value="ECO:0007669"/>
    <property type="project" value="UniProtKB-KW"/>
</dbReference>
<evidence type="ECO:0000256" key="3">
    <source>
        <dbReference type="ARBA" id="ARBA00022801"/>
    </source>
</evidence>
<dbReference type="InterPro" id="IPR027291">
    <property type="entry name" value="Glyco_hydro_38_N_sf"/>
</dbReference>
<dbReference type="AlphaFoldDB" id="A0AAE3HF79"/>
<dbReference type="GO" id="GO:0009313">
    <property type="term" value="P:oligosaccharide catabolic process"/>
    <property type="evidence" value="ECO:0007669"/>
    <property type="project" value="TreeGrafter"/>
</dbReference>
<dbReference type="SUPFAM" id="SSF74650">
    <property type="entry name" value="Galactose mutarotase-like"/>
    <property type="match status" value="1"/>
</dbReference>
<evidence type="ECO:0000313" key="6">
    <source>
        <dbReference type="EMBL" id="MCR1898417.1"/>
    </source>
</evidence>
<dbReference type="Gene3D" id="2.70.98.30">
    <property type="entry name" value="Golgi alpha-mannosidase II, domain 4"/>
    <property type="match status" value="1"/>
</dbReference>
<dbReference type="SUPFAM" id="SSF88713">
    <property type="entry name" value="Glycoside hydrolase/deacetylase"/>
    <property type="match status" value="1"/>
</dbReference>
<dbReference type="InterPro" id="IPR000602">
    <property type="entry name" value="Glyco_hydro_38_N"/>
</dbReference>
<keyword evidence="4" id="KW-0326">Glycosidase</keyword>
<dbReference type="GO" id="GO:0004559">
    <property type="term" value="F:alpha-mannosidase activity"/>
    <property type="evidence" value="ECO:0007669"/>
    <property type="project" value="InterPro"/>
</dbReference>
<evidence type="ECO:0000256" key="2">
    <source>
        <dbReference type="ARBA" id="ARBA00022723"/>
    </source>
</evidence>
<dbReference type="InterPro" id="IPR028995">
    <property type="entry name" value="Glyco_hydro_57/38_cen_sf"/>
</dbReference>
<dbReference type="SUPFAM" id="SSF88688">
    <property type="entry name" value="Families 57/38 glycoside transferase middle domain"/>
    <property type="match status" value="1"/>
</dbReference>
<dbReference type="InterPro" id="IPR037094">
    <property type="entry name" value="Glyco_hydro_38_cen_sf"/>
</dbReference>
<organism evidence="6 7">
    <name type="scientific">Irregularibacter muris</name>
    <dbReference type="NCBI Taxonomy" id="1796619"/>
    <lineage>
        <taxon>Bacteria</taxon>
        <taxon>Bacillati</taxon>
        <taxon>Bacillota</taxon>
        <taxon>Clostridia</taxon>
        <taxon>Eubacteriales</taxon>
        <taxon>Eubacteriaceae</taxon>
        <taxon>Irregularibacter</taxon>
    </lineage>
</organism>